<dbReference type="Pfam" id="PF00730">
    <property type="entry name" value="HhH-GPD"/>
    <property type="match status" value="1"/>
</dbReference>
<dbReference type="PANTHER" id="PTHR47203:SF1">
    <property type="entry name" value="HYPOTHETICAL BASE EXCISION DNA REPAIR PROTEIN (EUROFUNG)"/>
    <property type="match status" value="1"/>
</dbReference>
<dbReference type="PANTHER" id="PTHR47203">
    <property type="match status" value="1"/>
</dbReference>
<dbReference type="OrthoDB" id="5607at2759"/>
<dbReference type="HOGENOM" id="CLU_012862_9_3_1"/>
<dbReference type="Proteomes" id="UP000024837">
    <property type="component" value="Unassembled WGS sequence"/>
</dbReference>
<feature type="region of interest" description="Disordered" evidence="1">
    <location>
        <begin position="388"/>
        <end position="407"/>
    </location>
</feature>
<gene>
    <name evidence="3" type="ORF">DRE_03843</name>
</gene>
<reference evidence="3 4" key="1">
    <citation type="submission" date="2013-05" db="EMBL/GenBank/DDBJ databases">
        <title>Drechslerella stenobrocha genome reveals carnivorous origination and mechanical trapping mechanism of predatory fungi.</title>
        <authorList>
            <person name="Liu X."/>
            <person name="Zhang W."/>
            <person name="Liu K."/>
        </authorList>
    </citation>
    <scope>NUCLEOTIDE SEQUENCE [LARGE SCALE GENOMIC DNA]</scope>
    <source>
        <strain evidence="3 4">248</strain>
    </source>
</reference>
<accession>W7HRY7</accession>
<feature type="compositionally biased region" description="Basic and acidic residues" evidence="1">
    <location>
        <begin position="388"/>
        <end position="397"/>
    </location>
</feature>
<dbReference type="SMART" id="SM00478">
    <property type="entry name" value="ENDO3c"/>
    <property type="match status" value="1"/>
</dbReference>
<feature type="domain" description="HhH-GPD" evidence="2">
    <location>
        <begin position="132"/>
        <end position="290"/>
    </location>
</feature>
<evidence type="ECO:0000256" key="1">
    <source>
        <dbReference type="SAM" id="MobiDB-lite"/>
    </source>
</evidence>
<feature type="region of interest" description="Disordered" evidence="1">
    <location>
        <begin position="1"/>
        <end position="83"/>
    </location>
</feature>
<dbReference type="InterPro" id="IPR003265">
    <property type="entry name" value="HhH-GPD_domain"/>
</dbReference>
<protein>
    <recommendedName>
        <fullName evidence="2">HhH-GPD domain-containing protein</fullName>
    </recommendedName>
</protein>
<keyword evidence="4" id="KW-1185">Reference proteome</keyword>
<dbReference type="InterPro" id="IPR011257">
    <property type="entry name" value="DNA_glycosylase"/>
</dbReference>
<dbReference type="CDD" id="cd00056">
    <property type="entry name" value="ENDO3c"/>
    <property type="match status" value="1"/>
</dbReference>
<feature type="compositionally biased region" description="Polar residues" evidence="1">
    <location>
        <begin position="23"/>
        <end position="36"/>
    </location>
</feature>
<dbReference type="EMBL" id="KI966414">
    <property type="protein sequence ID" value="EWC46831.1"/>
    <property type="molecule type" value="Genomic_DNA"/>
</dbReference>
<dbReference type="Gene3D" id="1.10.340.30">
    <property type="entry name" value="Hypothetical protein, domain 2"/>
    <property type="match status" value="1"/>
</dbReference>
<evidence type="ECO:0000259" key="2">
    <source>
        <dbReference type="SMART" id="SM00478"/>
    </source>
</evidence>
<evidence type="ECO:0000313" key="4">
    <source>
        <dbReference type="Proteomes" id="UP000024837"/>
    </source>
</evidence>
<dbReference type="GO" id="GO:0003824">
    <property type="term" value="F:catalytic activity"/>
    <property type="evidence" value="ECO:0007669"/>
    <property type="project" value="InterPro"/>
</dbReference>
<feature type="region of interest" description="Disordered" evidence="1">
    <location>
        <begin position="272"/>
        <end position="305"/>
    </location>
</feature>
<proteinExistence type="predicted"/>
<dbReference type="SUPFAM" id="SSF48150">
    <property type="entry name" value="DNA-glycosylase"/>
    <property type="match status" value="1"/>
</dbReference>
<dbReference type="GO" id="GO:0006285">
    <property type="term" value="P:base-excision repair, AP site formation"/>
    <property type="evidence" value="ECO:0007669"/>
    <property type="project" value="UniProtKB-ARBA"/>
</dbReference>
<dbReference type="AlphaFoldDB" id="W7HRY7"/>
<name>W7HRY7_9PEZI</name>
<organism evidence="3 4">
    <name type="scientific">Drechslerella stenobrocha 248</name>
    <dbReference type="NCBI Taxonomy" id="1043628"/>
    <lineage>
        <taxon>Eukaryota</taxon>
        <taxon>Fungi</taxon>
        <taxon>Dikarya</taxon>
        <taxon>Ascomycota</taxon>
        <taxon>Pezizomycotina</taxon>
        <taxon>Orbiliomycetes</taxon>
        <taxon>Orbiliales</taxon>
        <taxon>Orbiliaceae</taxon>
        <taxon>Drechslerella</taxon>
    </lineage>
</organism>
<evidence type="ECO:0000313" key="3">
    <source>
        <dbReference type="EMBL" id="EWC46831.1"/>
    </source>
</evidence>
<sequence>MSRRLRSATKQASAAAELPSNALLVNQTPDDSTPSIANPRKRKQPAKAADDVATRAKSKPRPSKQPKSIALGQSPYPSHPFPTPSECHLVHSLLTKAHGPAIRPAVVPTASTVHAGCGEVPSVLDALMRTILSANTSAANSSRAFKGLLTTYGVDETHGGIDWEAVRVGGLEKLYAAIQRGGLANIKSRAMKDILDEVHDDGDGKQLSLDYLHGRSDDEAMRVLMGFKGVGVKTATCVMMFCLRRELFPVDTHVFRISKLLGWVPTPGYQREVMERESKQSPLEVDGEDEEAAKPREKQQKRLPTVTRDTAFLHLDASVPPELKYGLHQLMIRHGRYCPACSAAGGRKYGIGQNGKPLVSKLKRVTVKEEQDDGSFAETQVEVVVKEEAADSDHEGGDGSGSLAGITRNGLRDGGVRVKVEGEEGLASELEGKPYVPVDAAGGTGERTGGNPDGSCILGELVSWERLM</sequence>